<evidence type="ECO:0000256" key="2">
    <source>
        <dbReference type="ARBA" id="ARBA00022448"/>
    </source>
</evidence>
<dbReference type="OrthoDB" id="125856at2759"/>
<dbReference type="GO" id="GO:0006893">
    <property type="term" value="P:Golgi to plasma membrane transport"/>
    <property type="evidence" value="ECO:0000318"/>
    <property type="project" value="GO_Central"/>
</dbReference>
<dbReference type="PANTHER" id="PTHR12100:SF0">
    <property type="entry name" value="EXOCYST COMPLEX COMPONENT 5"/>
    <property type="match status" value="1"/>
</dbReference>
<feature type="domain" description="Exocyst complex component Sec10-like alpha-helical bundle" evidence="5">
    <location>
        <begin position="482"/>
        <end position="815"/>
    </location>
</feature>
<name>A0A0K9PWE9_ZOSMR</name>
<dbReference type="Proteomes" id="UP000036987">
    <property type="component" value="Unassembled WGS sequence"/>
</dbReference>
<protein>
    <submittedName>
        <fullName evidence="7">Exocyst complex component 5</fullName>
    </submittedName>
</protein>
<dbReference type="InterPro" id="IPR048625">
    <property type="entry name" value="Sec10_N"/>
</dbReference>
<evidence type="ECO:0000313" key="8">
    <source>
        <dbReference type="Proteomes" id="UP000036987"/>
    </source>
</evidence>
<dbReference type="GO" id="GO:0000145">
    <property type="term" value="C:exocyst"/>
    <property type="evidence" value="ECO:0000318"/>
    <property type="project" value="GO_Central"/>
</dbReference>
<reference evidence="8" key="1">
    <citation type="journal article" date="2016" name="Nature">
        <title>The genome of the seagrass Zostera marina reveals angiosperm adaptation to the sea.</title>
        <authorList>
            <person name="Olsen J.L."/>
            <person name="Rouze P."/>
            <person name="Verhelst B."/>
            <person name="Lin Y.-C."/>
            <person name="Bayer T."/>
            <person name="Collen J."/>
            <person name="Dattolo E."/>
            <person name="De Paoli E."/>
            <person name="Dittami S."/>
            <person name="Maumus F."/>
            <person name="Michel G."/>
            <person name="Kersting A."/>
            <person name="Lauritano C."/>
            <person name="Lohaus R."/>
            <person name="Toepel M."/>
            <person name="Tonon T."/>
            <person name="Vanneste K."/>
            <person name="Amirebrahimi M."/>
            <person name="Brakel J."/>
            <person name="Bostroem C."/>
            <person name="Chovatia M."/>
            <person name="Grimwood J."/>
            <person name="Jenkins J.W."/>
            <person name="Jueterbock A."/>
            <person name="Mraz A."/>
            <person name="Stam W.T."/>
            <person name="Tice H."/>
            <person name="Bornberg-Bauer E."/>
            <person name="Green P.J."/>
            <person name="Pearson G.A."/>
            <person name="Procaccini G."/>
            <person name="Duarte C.M."/>
            <person name="Schmutz J."/>
            <person name="Reusch T.B.H."/>
            <person name="Van de Peer Y."/>
        </authorList>
    </citation>
    <scope>NUCLEOTIDE SEQUENCE [LARGE SCALE GENOMIC DNA]</scope>
    <source>
        <strain evidence="8">cv. Finnish</strain>
    </source>
</reference>
<dbReference type="InterPro" id="IPR009976">
    <property type="entry name" value="Sec10-like"/>
</dbReference>
<evidence type="ECO:0000259" key="6">
    <source>
        <dbReference type="Pfam" id="PF20667"/>
    </source>
</evidence>
<feature type="domain" description="Exocyst complex component Sec10-like alpha-helical bundle" evidence="5">
    <location>
        <begin position="216"/>
        <end position="473"/>
    </location>
</feature>
<keyword evidence="3" id="KW-0268">Exocytosis</keyword>
<comment type="similarity">
    <text evidence="1">Belongs to the SEC10 family.</text>
</comment>
<evidence type="ECO:0000259" key="5">
    <source>
        <dbReference type="Pfam" id="PF07393"/>
    </source>
</evidence>
<gene>
    <name evidence="7" type="ORF">ZOSMA_14G01220</name>
</gene>
<dbReference type="AlphaFoldDB" id="A0A0K9PWE9"/>
<evidence type="ECO:0000256" key="3">
    <source>
        <dbReference type="ARBA" id="ARBA00022483"/>
    </source>
</evidence>
<evidence type="ECO:0000256" key="1">
    <source>
        <dbReference type="ARBA" id="ARBA00006572"/>
    </source>
</evidence>
<dbReference type="EMBL" id="LFYR01000585">
    <property type="protein sequence ID" value="KMZ73358.1"/>
    <property type="molecule type" value="Genomic_DNA"/>
</dbReference>
<evidence type="ECO:0000313" key="7">
    <source>
        <dbReference type="EMBL" id="KMZ73358.1"/>
    </source>
</evidence>
<evidence type="ECO:0000256" key="4">
    <source>
        <dbReference type="ARBA" id="ARBA00023054"/>
    </source>
</evidence>
<dbReference type="Pfam" id="PF20667">
    <property type="entry name" value="Sec10_N"/>
    <property type="match status" value="1"/>
</dbReference>
<sequence length="822" mass="90492">MASRKSSKPSALPIILNLDDFKGDFSFDKLFGDLVNNLLPSFQEESLDLLSDGVIGGQLHSDGLVTGGGHSRMPSESNLKLTQGPAIPFFPEVDALLNLFKDSCKELGDLSNQIDGKLHNLKKDVSVQDSKHRKTLAQLEKGVDGLFQSFARLDSRISSVGQTAAKIGDHLQSADSQRETASQTIDLIKYLMEFNSSPGDLMELSPLFSDDSRVAEAASVAQKLRSFAEDDIGMHDMNVPDGTANASRGLEVAVINLQEYCNELENRLLARFDAASQKKDLLTMAECAKILSQFNRGSSAMQHYVNTRKMFIDVEEVVNSDVKLVLGDQGLQTGLSNISRGLSTLFREITGTIRKDSSIITEVFPSPSDVMSILVQRVIEQRVTTLLDKLLVKPSLVNLPPLVEGGVLLYLRIVAVSYDKAQELSKDLRTLGCGDLDIEGLIESLFIAHKDEYPEHEQASLRQLYRAKMEELHAEALQSDPRSKANSSQQQISVNIVPEFVRWNEDAISRCILLSSDPHRLAANVKIVFACLLDQVSRYLTDGLERVKESLNEAAALRDKFIIGTSVSRRVAAAAASAAEAAALAGENSFKLFVVAVQHCSSSIAILQQYFSNTISRLLLPMDGAHAACCEEMGNSVSSVENAAYKGLIQCIETVMAEVERLLSSEQKASDYRTPDDGSLPDYRPTTACIRVVDYLSRVLDVIFTSLEGLNKQSFLTELGNRLHKGLLSNWQKFTFSPSGGLRLKRDITEYGEYVRCFNAPTVDEKFELLGIMANVFIVAPESLSSLLEGTPNMRKDAMKFIQLRDDYKSAKISSRLSTVMA</sequence>
<dbReference type="OMA" id="FIHTNTE"/>
<proteinExistence type="inferred from homology"/>
<dbReference type="Pfam" id="PF07393">
    <property type="entry name" value="Sec10_HB"/>
    <property type="match status" value="2"/>
</dbReference>
<dbReference type="GO" id="GO:0006887">
    <property type="term" value="P:exocytosis"/>
    <property type="evidence" value="ECO:0000318"/>
    <property type="project" value="GO_Central"/>
</dbReference>
<comment type="caution">
    <text evidence="7">The sequence shown here is derived from an EMBL/GenBank/DDBJ whole genome shotgun (WGS) entry which is preliminary data.</text>
</comment>
<keyword evidence="4" id="KW-0175">Coiled coil</keyword>
<dbReference type="PANTHER" id="PTHR12100">
    <property type="entry name" value="SEC10"/>
    <property type="match status" value="1"/>
</dbReference>
<keyword evidence="2" id="KW-0813">Transport</keyword>
<organism evidence="7 8">
    <name type="scientific">Zostera marina</name>
    <name type="common">Eelgrass</name>
    <dbReference type="NCBI Taxonomy" id="29655"/>
    <lineage>
        <taxon>Eukaryota</taxon>
        <taxon>Viridiplantae</taxon>
        <taxon>Streptophyta</taxon>
        <taxon>Embryophyta</taxon>
        <taxon>Tracheophyta</taxon>
        <taxon>Spermatophyta</taxon>
        <taxon>Magnoliopsida</taxon>
        <taxon>Liliopsida</taxon>
        <taxon>Zosteraceae</taxon>
        <taxon>Zostera</taxon>
    </lineage>
</organism>
<dbReference type="STRING" id="29655.A0A0K9PWE9"/>
<keyword evidence="8" id="KW-1185">Reference proteome</keyword>
<accession>A0A0K9PWE9</accession>
<feature type="domain" description="Exocyst complex component Sec10 N-terminal" evidence="6">
    <location>
        <begin position="94"/>
        <end position="210"/>
    </location>
</feature>
<dbReference type="InterPro" id="IPR048627">
    <property type="entry name" value="Sec10_HB"/>
</dbReference>